<reference evidence="2 3" key="1">
    <citation type="submission" date="2016-06" db="EMBL/GenBank/DDBJ databases">
        <authorList>
            <person name="Kjaerup R.B."/>
            <person name="Dalgaard T.S."/>
            <person name="Juul-Madsen H.R."/>
        </authorList>
    </citation>
    <scope>NUCLEOTIDE SEQUENCE [LARGE SCALE GENOMIC DNA]</scope>
    <source>
        <strain evidence="2 3">GCSL-Mp3</strain>
    </source>
</reference>
<dbReference type="PROSITE" id="PS51301">
    <property type="entry name" value="KILA_N"/>
    <property type="match status" value="1"/>
</dbReference>
<dbReference type="AlphaFoldDB" id="A0A1B8HQF7"/>
<evidence type="ECO:0000313" key="2">
    <source>
        <dbReference type="EMBL" id="OBU11706.1"/>
    </source>
</evidence>
<proteinExistence type="predicted"/>
<dbReference type="InterPro" id="IPR018004">
    <property type="entry name" value="KilA/APSES_HTH"/>
</dbReference>
<comment type="caution">
    <text evidence="2">The sequence shown here is derived from an EMBL/GenBank/DDBJ whole genome shotgun (WGS) entry which is preliminary data.</text>
</comment>
<dbReference type="EMBL" id="LZEX01000001">
    <property type="protein sequence ID" value="OBU11706.1"/>
    <property type="molecule type" value="Genomic_DNA"/>
</dbReference>
<dbReference type="SMART" id="SM01252">
    <property type="entry name" value="KilA-N"/>
    <property type="match status" value="1"/>
</dbReference>
<dbReference type="RefSeq" id="WP_067421160.1">
    <property type="nucleotide sequence ID" value="NZ_LZEX01000001.1"/>
</dbReference>
<protein>
    <recommendedName>
        <fullName evidence="1">KilA-N domain-containing protein</fullName>
    </recommendedName>
</protein>
<accession>A0A1B8HQF7</accession>
<name>A0A1B8HQF7_9GAMM</name>
<organism evidence="2 3">
    <name type="scientific">Morganella psychrotolerans</name>
    <dbReference type="NCBI Taxonomy" id="368603"/>
    <lineage>
        <taxon>Bacteria</taxon>
        <taxon>Pseudomonadati</taxon>
        <taxon>Pseudomonadota</taxon>
        <taxon>Gammaproteobacteria</taxon>
        <taxon>Enterobacterales</taxon>
        <taxon>Morganellaceae</taxon>
        <taxon>Morganella</taxon>
    </lineage>
</organism>
<gene>
    <name evidence="2" type="ORF">AYY17_03105</name>
</gene>
<dbReference type="Pfam" id="PF04383">
    <property type="entry name" value="KilA-N"/>
    <property type="match status" value="1"/>
</dbReference>
<evidence type="ECO:0000259" key="1">
    <source>
        <dbReference type="PROSITE" id="PS51301"/>
    </source>
</evidence>
<dbReference type="InterPro" id="IPR017880">
    <property type="entry name" value="KilA_N"/>
</dbReference>
<sequence length="170" mass="18844">MKELSVFDTPVRVGDDGYISITDIWKAAKAAGMKVDNLRPVDFLRSPVTKAFINELVKGGNSTPFIISKGRNGGTFATKFLAYEYAGYIDPAFKVGVYTVLDRYFSGELISVASFMAEANMAAYVYNQEAAVVSDCGRTMNYWGRGGRKSHLLHKKQEAESQLQIALKYE</sequence>
<evidence type="ECO:0000313" key="3">
    <source>
        <dbReference type="Proteomes" id="UP000092247"/>
    </source>
</evidence>
<dbReference type="Proteomes" id="UP000092247">
    <property type="component" value="Unassembled WGS sequence"/>
</dbReference>
<feature type="domain" description="KilA-N" evidence="1">
    <location>
        <begin position="1"/>
        <end position="104"/>
    </location>
</feature>